<dbReference type="PANTHER" id="PTHR36167">
    <property type="entry name" value="C2H2 FINGER DOMAIN TRANSCRIPTION FACTOR (EUROFUNG)-RELATED"/>
    <property type="match status" value="1"/>
</dbReference>
<dbReference type="InterPro" id="IPR039327">
    <property type="entry name" value="CON7-like"/>
</dbReference>
<keyword evidence="1" id="KW-0862">Zinc</keyword>
<feature type="region of interest" description="Disordered" evidence="3">
    <location>
        <begin position="120"/>
        <end position="198"/>
    </location>
</feature>
<feature type="compositionally biased region" description="Low complexity" evidence="3">
    <location>
        <begin position="627"/>
        <end position="649"/>
    </location>
</feature>
<feature type="compositionally biased region" description="Basic and acidic residues" evidence="3">
    <location>
        <begin position="799"/>
        <end position="816"/>
    </location>
</feature>
<feature type="region of interest" description="Disordered" evidence="3">
    <location>
        <begin position="23"/>
        <end position="94"/>
    </location>
</feature>
<proteinExistence type="predicted"/>
<evidence type="ECO:0000256" key="3">
    <source>
        <dbReference type="SAM" id="MobiDB-lite"/>
    </source>
</evidence>
<feature type="domain" description="C2H2-type" evidence="4">
    <location>
        <begin position="322"/>
        <end position="353"/>
    </location>
</feature>
<feature type="compositionally biased region" description="Low complexity" evidence="3">
    <location>
        <begin position="44"/>
        <end position="62"/>
    </location>
</feature>
<feature type="compositionally biased region" description="Polar residues" evidence="3">
    <location>
        <begin position="75"/>
        <end position="86"/>
    </location>
</feature>
<evidence type="ECO:0000313" key="5">
    <source>
        <dbReference type="EMBL" id="GJE90917.1"/>
    </source>
</evidence>
<feature type="coiled-coil region" evidence="2">
    <location>
        <begin position="357"/>
        <end position="401"/>
    </location>
</feature>
<dbReference type="Proteomes" id="UP000703269">
    <property type="component" value="Unassembled WGS sequence"/>
</dbReference>
<feature type="compositionally biased region" description="Low complexity" evidence="3">
    <location>
        <begin position="290"/>
        <end position="304"/>
    </location>
</feature>
<evidence type="ECO:0000256" key="2">
    <source>
        <dbReference type="SAM" id="Coils"/>
    </source>
</evidence>
<dbReference type="GO" id="GO:0006355">
    <property type="term" value="P:regulation of DNA-templated transcription"/>
    <property type="evidence" value="ECO:0007669"/>
    <property type="project" value="InterPro"/>
</dbReference>
<feature type="compositionally biased region" description="Low complexity" evidence="3">
    <location>
        <begin position="165"/>
        <end position="179"/>
    </location>
</feature>
<feature type="compositionally biased region" description="Low complexity" evidence="3">
    <location>
        <begin position="134"/>
        <end position="154"/>
    </location>
</feature>
<dbReference type="GO" id="GO:0008270">
    <property type="term" value="F:zinc ion binding"/>
    <property type="evidence" value="ECO:0007669"/>
    <property type="project" value="UniProtKB-KW"/>
</dbReference>
<evidence type="ECO:0000313" key="6">
    <source>
        <dbReference type="Proteomes" id="UP000703269"/>
    </source>
</evidence>
<dbReference type="AlphaFoldDB" id="A0A9P3GA89"/>
<feature type="region of interest" description="Disordered" evidence="3">
    <location>
        <begin position="720"/>
        <end position="816"/>
    </location>
</feature>
<dbReference type="PROSITE" id="PS00028">
    <property type="entry name" value="ZINC_FINGER_C2H2_1"/>
    <property type="match status" value="1"/>
</dbReference>
<protein>
    <recommendedName>
        <fullName evidence="4">C2H2-type domain-containing protein</fullName>
    </recommendedName>
</protein>
<sequence length="816" mass="89009">MLEYPPSYHLSLDALSLSLPPYHDAKDHLPHPPHLPPVSPPSEPAVSDSADSPPSALSSYYSPYPPSHDHRRSGSFDSLSPPTSAPGQDDLHHPRVPVEDARFAFSPPPHAPHFYAADRRQSEPAARYRQPYGPSSSSSAVPAHLSSSLPSAHAFPHDQQQAVHAQYSPRPASSYAYPPEHAAWDAPQQHHPDDHGPFTTAPVDPAAHGLAITATSAALASTSGLPLAPGLAAKVHEQQPYFDDGAWLEQTGAARPNTAGSASGSFAGHGYEHTPEPPALGRPQEGGLGAQQQQGQDARQQGEGNAVKKRPRRRYDEIERLYRCSWPNCTKAYGTLNHLNAHVTMQKHGVKRSPGEFKELRKQWRAAKKEADEHSRDRARLEQIEREREDAERRISLEYGLGQGGMPMSSLPGVMAGSSQQMPSGLPMAAHPMRSELVPVGIPVNAGMSATSMNSNMQGGALPVSLSGSMAGPVLSPGSLAPNFPASAMGIPGNHGLAGPGQSLGQVTNSTTAYPQPPPFNRSRTTGSFEYNLHHQSHPQTLHPHAQMEAQRHRGSFDAQTYGRQHEDARYDYDHRRASFDHGPARAYDRSSFDQGHRVSGYDPQYEMAVNAGALRRRGSQPYPSPHSMTHSPHAMAHAHHAQQAMTQSPRSIYSTQDAGAGLQYPEEEYEEYQDCQQQQPQPQAQHAPVPPSPVEERYANEGEYYLDRPAYQQRSWELPPLAQPHPQHSQAHLVGPGYAQTEDTPPNTDNGVVEAEVGGEGEPLLTSQGHVSLGSNRLPPNSTLLTPLPGFRGYEQPQDERWEGDKERDGRRRVI</sequence>
<feature type="compositionally biased region" description="Polar residues" evidence="3">
    <location>
        <begin position="742"/>
        <end position="751"/>
    </location>
</feature>
<evidence type="ECO:0000256" key="1">
    <source>
        <dbReference type="PROSITE-ProRule" id="PRU00042"/>
    </source>
</evidence>
<dbReference type="Gene3D" id="3.30.160.60">
    <property type="entry name" value="Classic Zinc Finger"/>
    <property type="match status" value="1"/>
</dbReference>
<keyword evidence="1" id="KW-0863">Zinc-finger</keyword>
<feature type="compositionally biased region" description="Low complexity" evidence="3">
    <location>
        <begin position="675"/>
        <end position="686"/>
    </location>
</feature>
<dbReference type="PROSITE" id="PS50157">
    <property type="entry name" value="ZINC_FINGER_C2H2_2"/>
    <property type="match status" value="1"/>
</dbReference>
<keyword evidence="1" id="KW-0479">Metal-binding</keyword>
<feature type="region of interest" description="Disordered" evidence="3">
    <location>
        <begin position="617"/>
        <end position="696"/>
    </location>
</feature>
<dbReference type="InterPro" id="IPR013087">
    <property type="entry name" value="Znf_C2H2_type"/>
</dbReference>
<feature type="compositionally biased region" description="Polar residues" evidence="3">
    <location>
        <begin position="766"/>
        <end position="776"/>
    </location>
</feature>
<name>A0A9P3GA89_9APHY</name>
<comment type="caution">
    <text evidence="5">The sequence shown here is derived from an EMBL/GenBank/DDBJ whole genome shotgun (WGS) entry which is preliminary data.</text>
</comment>
<dbReference type="EMBL" id="BPQB01000019">
    <property type="protein sequence ID" value="GJE90917.1"/>
    <property type="molecule type" value="Genomic_DNA"/>
</dbReference>
<feature type="compositionally biased region" description="Low complexity" evidence="3">
    <location>
        <begin position="259"/>
        <end position="268"/>
    </location>
</feature>
<reference evidence="5 6" key="1">
    <citation type="submission" date="2021-08" db="EMBL/GenBank/DDBJ databases">
        <title>Draft Genome Sequence of Phanerochaete sordida strain YK-624.</title>
        <authorList>
            <person name="Mori T."/>
            <person name="Dohra H."/>
            <person name="Suzuki T."/>
            <person name="Kawagishi H."/>
            <person name="Hirai H."/>
        </authorList>
    </citation>
    <scope>NUCLEOTIDE SEQUENCE [LARGE SCALE GENOMIC DNA]</scope>
    <source>
        <strain evidence="5 6">YK-624</strain>
    </source>
</reference>
<gene>
    <name evidence="5" type="ORF">PsYK624_070630</name>
</gene>
<dbReference type="OrthoDB" id="1939603at2759"/>
<keyword evidence="2" id="KW-0175">Coiled coil</keyword>
<evidence type="ECO:0000259" key="4">
    <source>
        <dbReference type="PROSITE" id="PS50157"/>
    </source>
</evidence>
<feature type="compositionally biased region" description="Pro residues" evidence="3">
    <location>
        <begin position="32"/>
        <end position="43"/>
    </location>
</feature>
<feature type="compositionally biased region" description="Low complexity" evidence="3">
    <location>
        <begin position="779"/>
        <end position="790"/>
    </location>
</feature>
<feature type="region of interest" description="Disordered" evidence="3">
    <location>
        <begin position="254"/>
        <end position="312"/>
    </location>
</feature>
<organism evidence="5 6">
    <name type="scientific">Phanerochaete sordida</name>
    <dbReference type="NCBI Taxonomy" id="48140"/>
    <lineage>
        <taxon>Eukaryota</taxon>
        <taxon>Fungi</taxon>
        <taxon>Dikarya</taxon>
        <taxon>Basidiomycota</taxon>
        <taxon>Agaricomycotina</taxon>
        <taxon>Agaricomycetes</taxon>
        <taxon>Polyporales</taxon>
        <taxon>Phanerochaetaceae</taxon>
        <taxon>Phanerochaete</taxon>
    </lineage>
</organism>
<dbReference type="PANTHER" id="PTHR36167:SF3">
    <property type="entry name" value="C2H2 FINGER DOMAIN TRANSCRIPTION FACTOR (EUROFUNG)-RELATED"/>
    <property type="match status" value="1"/>
</dbReference>
<keyword evidence="6" id="KW-1185">Reference proteome</keyword>
<accession>A0A9P3GA89</accession>